<keyword evidence="3" id="KW-1185">Reference proteome</keyword>
<name>A0ABU7ABI4_9TELE</name>
<gene>
    <name evidence="2" type="ORF">ATANTOWER_027552</name>
</gene>
<keyword evidence="1" id="KW-1133">Transmembrane helix</keyword>
<proteinExistence type="predicted"/>
<dbReference type="Proteomes" id="UP001345963">
    <property type="component" value="Unassembled WGS sequence"/>
</dbReference>
<sequence length="144" mass="16368">MKLMERMLKEPSSNQSNGVMLLVAGIFSGSPPNFTIFGWLYLSGCEKLTSETFLLTTTRATFGCSTKTSDLSHGKQVTSHLGMLVPKKLLLLTWRSTIPPMFTYWLSEMLSAIQMERLCQHKPNEENRFERTWGPFLVQSDTNL</sequence>
<evidence type="ECO:0000313" key="3">
    <source>
        <dbReference type="Proteomes" id="UP001345963"/>
    </source>
</evidence>
<evidence type="ECO:0000256" key="1">
    <source>
        <dbReference type="SAM" id="Phobius"/>
    </source>
</evidence>
<organism evidence="2 3">
    <name type="scientific">Ataeniobius toweri</name>
    <dbReference type="NCBI Taxonomy" id="208326"/>
    <lineage>
        <taxon>Eukaryota</taxon>
        <taxon>Metazoa</taxon>
        <taxon>Chordata</taxon>
        <taxon>Craniata</taxon>
        <taxon>Vertebrata</taxon>
        <taxon>Euteleostomi</taxon>
        <taxon>Actinopterygii</taxon>
        <taxon>Neopterygii</taxon>
        <taxon>Teleostei</taxon>
        <taxon>Neoteleostei</taxon>
        <taxon>Acanthomorphata</taxon>
        <taxon>Ovalentaria</taxon>
        <taxon>Atherinomorphae</taxon>
        <taxon>Cyprinodontiformes</taxon>
        <taxon>Goodeidae</taxon>
        <taxon>Ataeniobius</taxon>
    </lineage>
</organism>
<accession>A0ABU7ABI4</accession>
<protein>
    <submittedName>
        <fullName evidence="2">Uncharacterized protein</fullName>
    </submittedName>
</protein>
<comment type="caution">
    <text evidence="2">The sequence shown here is derived from an EMBL/GenBank/DDBJ whole genome shotgun (WGS) entry which is preliminary data.</text>
</comment>
<evidence type="ECO:0000313" key="2">
    <source>
        <dbReference type="EMBL" id="MED6235491.1"/>
    </source>
</evidence>
<reference evidence="2 3" key="1">
    <citation type="submission" date="2021-07" db="EMBL/GenBank/DDBJ databases">
        <authorList>
            <person name="Palmer J.M."/>
        </authorList>
    </citation>
    <scope>NUCLEOTIDE SEQUENCE [LARGE SCALE GENOMIC DNA]</scope>
    <source>
        <strain evidence="2 3">AT_MEX2019</strain>
        <tissue evidence="2">Muscle</tissue>
    </source>
</reference>
<feature type="transmembrane region" description="Helical" evidence="1">
    <location>
        <begin position="21"/>
        <end position="42"/>
    </location>
</feature>
<keyword evidence="1" id="KW-0812">Transmembrane</keyword>
<dbReference type="EMBL" id="JAHUTI010010510">
    <property type="protein sequence ID" value="MED6235491.1"/>
    <property type="molecule type" value="Genomic_DNA"/>
</dbReference>
<keyword evidence="1" id="KW-0472">Membrane</keyword>